<accession>A0A1Y1QYF7</accession>
<keyword evidence="2" id="KW-0812">Transmembrane</keyword>
<proteinExistence type="predicted"/>
<name>A0A1Y1QYF7_9GAMM</name>
<feature type="region of interest" description="Disordered" evidence="1">
    <location>
        <begin position="282"/>
        <end position="304"/>
    </location>
</feature>
<dbReference type="AlphaFoldDB" id="A0A1Y1QYF7"/>
<evidence type="ECO:0000313" key="4">
    <source>
        <dbReference type="Proteomes" id="UP000192491"/>
    </source>
</evidence>
<feature type="transmembrane region" description="Helical" evidence="2">
    <location>
        <begin position="12"/>
        <end position="35"/>
    </location>
</feature>
<dbReference type="EMBL" id="MTEJ01000007">
    <property type="protein sequence ID" value="OQX16172.1"/>
    <property type="molecule type" value="Genomic_DNA"/>
</dbReference>
<protein>
    <submittedName>
        <fullName evidence="3">Uncharacterized protein</fullName>
    </submittedName>
</protein>
<feature type="transmembrane region" description="Helical" evidence="2">
    <location>
        <begin position="41"/>
        <end position="64"/>
    </location>
</feature>
<comment type="caution">
    <text evidence="3">The sequence shown here is derived from an EMBL/GenBank/DDBJ whole genome shotgun (WGS) entry which is preliminary data.</text>
</comment>
<sequence>MAIQFKKETRTALLVAAWMGTLMMGYYGVSSWYAANPGFDGIVMAIGMFAAFAAGTVAFAAVLFDPGNKTFVRILAFLALACLFAIDMWASSHHLQTGTLQSVVSAQNATDDKASQRDYVRTLQSQLAACNPTHVTKCVKPLSDKLAAAQADLQKLSGDSQALKDQVESDSWQWMVDLFNMGARPGEELTRSDVIARFSLFVGGFLYLMIVFAHGLLGSGKLVMEAVGLDDETVPNTLQNHPTPHPNAVSGAASAFANSYADNMQKAQVSREKLYQTAANKLDSLSSPANDEPQLRPSTGFKQTPEQLANVRSLATNPTYRQELRAGTNSYHDGALDTPIPAVPNTHSSTVPNTLQNRPTPHPNAAQNDSSAAEKISDPSNFAVLKKVVMHPKFSPSVYDVMTGAIAPTQSQMKRAHNIGGDQTSWTMTILEAWEIVTEPTAPSGARQLVKTLTPAQANDEITSILNTITGETA</sequence>
<feature type="transmembrane region" description="Helical" evidence="2">
    <location>
        <begin position="71"/>
        <end position="90"/>
    </location>
</feature>
<organism evidence="3 4">
    <name type="scientific">Thiothrix lacustris</name>
    <dbReference type="NCBI Taxonomy" id="525917"/>
    <lineage>
        <taxon>Bacteria</taxon>
        <taxon>Pseudomonadati</taxon>
        <taxon>Pseudomonadota</taxon>
        <taxon>Gammaproteobacteria</taxon>
        <taxon>Thiotrichales</taxon>
        <taxon>Thiotrichaceae</taxon>
        <taxon>Thiothrix</taxon>
    </lineage>
</organism>
<evidence type="ECO:0000256" key="2">
    <source>
        <dbReference type="SAM" id="Phobius"/>
    </source>
</evidence>
<feature type="transmembrane region" description="Helical" evidence="2">
    <location>
        <begin position="194"/>
        <end position="217"/>
    </location>
</feature>
<feature type="region of interest" description="Disordered" evidence="1">
    <location>
        <begin position="329"/>
        <end position="375"/>
    </location>
</feature>
<evidence type="ECO:0000313" key="3">
    <source>
        <dbReference type="EMBL" id="OQX16172.1"/>
    </source>
</evidence>
<reference evidence="3 4" key="1">
    <citation type="submission" date="2017-01" db="EMBL/GenBank/DDBJ databases">
        <title>Novel large sulfur bacteria in the metagenomes of groundwater-fed chemosynthetic microbial mats in the Lake Huron basin.</title>
        <authorList>
            <person name="Sharrar A.M."/>
            <person name="Flood B.E."/>
            <person name="Bailey J.V."/>
            <person name="Jones D.S."/>
            <person name="Biddanda B."/>
            <person name="Ruberg S.A."/>
            <person name="Marcus D.N."/>
            <person name="Dick G.J."/>
        </authorList>
    </citation>
    <scope>NUCLEOTIDE SEQUENCE [LARGE SCALE GENOMIC DNA]</scope>
    <source>
        <strain evidence="3">A8</strain>
    </source>
</reference>
<keyword evidence="2" id="KW-0472">Membrane</keyword>
<evidence type="ECO:0000256" key="1">
    <source>
        <dbReference type="SAM" id="MobiDB-lite"/>
    </source>
</evidence>
<feature type="compositionally biased region" description="Polar residues" evidence="1">
    <location>
        <begin position="345"/>
        <end position="371"/>
    </location>
</feature>
<gene>
    <name evidence="3" type="ORF">BWK73_04730</name>
</gene>
<dbReference type="Proteomes" id="UP000192491">
    <property type="component" value="Unassembled WGS sequence"/>
</dbReference>
<keyword evidence="2" id="KW-1133">Transmembrane helix</keyword>